<gene>
    <name evidence="1" type="ORF">BV22DRAFT_1058536</name>
</gene>
<protein>
    <submittedName>
        <fullName evidence="1">Uncharacterized protein</fullName>
    </submittedName>
</protein>
<sequence length="319" mass="36427">MGLLEPGQSTKDALDVSTHCTSWDTLNPNFFVSEGCYRYLEAWVGIDGLPLRNAHVPHTRGLSFAGELYEIVNSRMEQRDRSHGLLPCIDYGDLADSCEQYQDVFPPRRKGFVHIARGIAQGLRGRGLLTDVMLDFNCWMFMRPDRWPYPPKVDEQERLRASTFGDFTPTTDSRGPLFARLSSEELLMICCQCTVSSYLALAATSKSFHMRLTAPEFLDLTMKEMIARGSLRWIMPVESMPGEVERAVDAAKAWLSFDSEPDVGDTSVFSASAFPAFKFVYACFQSDSMRNRQRIWGQAKQYELLWKDFRSKGWEVNRF</sequence>
<evidence type="ECO:0000313" key="2">
    <source>
        <dbReference type="Proteomes" id="UP000790709"/>
    </source>
</evidence>
<comment type="caution">
    <text evidence="1">The sequence shown here is derived from an EMBL/GenBank/DDBJ whole genome shotgun (WGS) entry which is preliminary data.</text>
</comment>
<reference evidence="1" key="1">
    <citation type="journal article" date="2021" name="New Phytol.">
        <title>Evolutionary innovations through gain and loss of genes in the ectomycorrhizal Boletales.</title>
        <authorList>
            <person name="Wu G."/>
            <person name="Miyauchi S."/>
            <person name="Morin E."/>
            <person name="Kuo A."/>
            <person name="Drula E."/>
            <person name="Varga T."/>
            <person name="Kohler A."/>
            <person name="Feng B."/>
            <person name="Cao Y."/>
            <person name="Lipzen A."/>
            <person name="Daum C."/>
            <person name="Hundley H."/>
            <person name="Pangilinan J."/>
            <person name="Johnson J."/>
            <person name="Barry K."/>
            <person name="LaButti K."/>
            <person name="Ng V."/>
            <person name="Ahrendt S."/>
            <person name="Min B."/>
            <person name="Choi I.G."/>
            <person name="Park H."/>
            <person name="Plett J.M."/>
            <person name="Magnuson J."/>
            <person name="Spatafora J.W."/>
            <person name="Nagy L.G."/>
            <person name="Henrissat B."/>
            <person name="Grigoriev I.V."/>
            <person name="Yang Z.L."/>
            <person name="Xu J."/>
            <person name="Martin F.M."/>
        </authorList>
    </citation>
    <scope>NUCLEOTIDE SEQUENCE</scope>
    <source>
        <strain evidence="1">KUC20120723A-06</strain>
    </source>
</reference>
<organism evidence="1 2">
    <name type="scientific">Leucogyrophana mollusca</name>
    <dbReference type="NCBI Taxonomy" id="85980"/>
    <lineage>
        <taxon>Eukaryota</taxon>
        <taxon>Fungi</taxon>
        <taxon>Dikarya</taxon>
        <taxon>Basidiomycota</taxon>
        <taxon>Agaricomycotina</taxon>
        <taxon>Agaricomycetes</taxon>
        <taxon>Agaricomycetidae</taxon>
        <taxon>Boletales</taxon>
        <taxon>Boletales incertae sedis</taxon>
        <taxon>Leucogyrophana</taxon>
    </lineage>
</organism>
<keyword evidence="2" id="KW-1185">Reference proteome</keyword>
<accession>A0ACB8BT41</accession>
<name>A0ACB8BT41_9AGAM</name>
<evidence type="ECO:0000313" key="1">
    <source>
        <dbReference type="EMBL" id="KAH7928587.1"/>
    </source>
</evidence>
<dbReference type="EMBL" id="MU266351">
    <property type="protein sequence ID" value="KAH7928587.1"/>
    <property type="molecule type" value="Genomic_DNA"/>
</dbReference>
<proteinExistence type="predicted"/>
<dbReference type="Proteomes" id="UP000790709">
    <property type="component" value="Unassembled WGS sequence"/>
</dbReference>